<evidence type="ECO:0000256" key="2">
    <source>
        <dbReference type="ARBA" id="ARBA00022676"/>
    </source>
</evidence>
<dbReference type="SUPFAM" id="SSF53448">
    <property type="entry name" value="Nucleotide-diphospho-sugar transferases"/>
    <property type="match status" value="1"/>
</dbReference>
<dbReference type="EMBL" id="QFPO01000008">
    <property type="protein sequence ID" value="PZQ14088.1"/>
    <property type="molecule type" value="Genomic_DNA"/>
</dbReference>
<proteinExistence type="inferred from homology"/>
<dbReference type="CDD" id="cd00761">
    <property type="entry name" value="Glyco_tranf_GTA_type"/>
    <property type="match status" value="1"/>
</dbReference>
<accession>A0A2W5KF71</accession>
<gene>
    <name evidence="6" type="ORF">DI564_11050</name>
</gene>
<dbReference type="InterPro" id="IPR050834">
    <property type="entry name" value="Glycosyltransf_2"/>
</dbReference>
<comment type="similarity">
    <text evidence="1">Belongs to the glycosyltransferase 2 family.</text>
</comment>
<sequence>MADLSRRRAAEPAAGHRLHGELRRPGAAQAPIGGCMSATAAADAYAYTVIIPAYKAAGTLGTALDSVFAQQRPPAAVIVIDDGSPDGEAIAAVVAGYGGRVTLIRQRNQGPAAARNHGVRTAATPWIAFLDADDSWLPEKMARQLALAGEDRVGLIHGQARDEREPLPAMLDLDRLWTRNRICTSMVVVRKAAFDAAGGFDEDPALIGAEDYNLWLRLAAAGWGVRAAQGRIGNYTPAAGSITSQIERCAAAEIHNARKLGEALGFEPARIEAKVLAIRTDFGRHLLHARDLPAARRMLWAPLRRRPRPAVVQLWCATFVPPALLDLRRKLRSRRSAR</sequence>
<dbReference type="InterPro" id="IPR029044">
    <property type="entry name" value="Nucleotide-diphossugar_trans"/>
</dbReference>
<evidence type="ECO:0000313" key="7">
    <source>
        <dbReference type="Proteomes" id="UP000249046"/>
    </source>
</evidence>
<evidence type="ECO:0000256" key="4">
    <source>
        <dbReference type="SAM" id="MobiDB-lite"/>
    </source>
</evidence>
<dbReference type="Pfam" id="PF00535">
    <property type="entry name" value="Glycos_transf_2"/>
    <property type="match status" value="1"/>
</dbReference>
<dbReference type="GO" id="GO:0016757">
    <property type="term" value="F:glycosyltransferase activity"/>
    <property type="evidence" value="ECO:0007669"/>
    <property type="project" value="UniProtKB-KW"/>
</dbReference>
<comment type="caution">
    <text evidence="6">The sequence shown here is derived from an EMBL/GenBank/DDBJ whole genome shotgun (WGS) entry which is preliminary data.</text>
</comment>
<protein>
    <recommendedName>
        <fullName evidence="5">Glycosyltransferase 2-like domain-containing protein</fullName>
    </recommendedName>
</protein>
<dbReference type="Gene3D" id="3.90.550.10">
    <property type="entry name" value="Spore Coat Polysaccharide Biosynthesis Protein SpsA, Chain A"/>
    <property type="match status" value="1"/>
</dbReference>
<keyword evidence="2" id="KW-0328">Glycosyltransferase</keyword>
<feature type="domain" description="Glycosyltransferase 2-like" evidence="5">
    <location>
        <begin position="48"/>
        <end position="161"/>
    </location>
</feature>
<evidence type="ECO:0000256" key="3">
    <source>
        <dbReference type="ARBA" id="ARBA00022679"/>
    </source>
</evidence>
<feature type="region of interest" description="Disordered" evidence="4">
    <location>
        <begin position="1"/>
        <end position="22"/>
    </location>
</feature>
<evidence type="ECO:0000256" key="1">
    <source>
        <dbReference type="ARBA" id="ARBA00006739"/>
    </source>
</evidence>
<dbReference type="PANTHER" id="PTHR43685:SF5">
    <property type="entry name" value="GLYCOSYLTRANSFERASE EPSE-RELATED"/>
    <property type="match status" value="1"/>
</dbReference>
<reference evidence="6 7" key="1">
    <citation type="submission" date="2017-08" db="EMBL/GenBank/DDBJ databases">
        <title>Infants hospitalized years apart are colonized by the same room-sourced microbial strains.</title>
        <authorList>
            <person name="Brooks B."/>
            <person name="Olm M.R."/>
            <person name="Firek B.A."/>
            <person name="Baker R."/>
            <person name="Thomas B.C."/>
            <person name="Morowitz M.J."/>
            <person name="Banfield J.F."/>
        </authorList>
    </citation>
    <scope>NUCLEOTIDE SEQUENCE [LARGE SCALE GENOMIC DNA]</scope>
    <source>
        <strain evidence="6">S2_005_003_R2_42</strain>
    </source>
</reference>
<dbReference type="Proteomes" id="UP000249046">
    <property type="component" value="Unassembled WGS sequence"/>
</dbReference>
<evidence type="ECO:0000259" key="5">
    <source>
        <dbReference type="Pfam" id="PF00535"/>
    </source>
</evidence>
<feature type="compositionally biased region" description="Basic and acidic residues" evidence="4">
    <location>
        <begin position="1"/>
        <end position="10"/>
    </location>
</feature>
<keyword evidence="3" id="KW-0808">Transferase</keyword>
<evidence type="ECO:0000313" key="6">
    <source>
        <dbReference type="EMBL" id="PZQ14088.1"/>
    </source>
</evidence>
<name>A0A2W5KF71_9GAMM</name>
<dbReference type="AlphaFoldDB" id="A0A2W5KF71"/>
<dbReference type="InterPro" id="IPR001173">
    <property type="entry name" value="Glyco_trans_2-like"/>
</dbReference>
<organism evidence="6 7">
    <name type="scientific">Rhodanobacter denitrificans</name>
    <dbReference type="NCBI Taxonomy" id="666685"/>
    <lineage>
        <taxon>Bacteria</taxon>
        <taxon>Pseudomonadati</taxon>
        <taxon>Pseudomonadota</taxon>
        <taxon>Gammaproteobacteria</taxon>
        <taxon>Lysobacterales</taxon>
        <taxon>Rhodanobacteraceae</taxon>
        <taxon>Rhodanobacter</taxon>
    </lineage>
</organism>
<dbReference type="PANTHER" id="PTHR43685">
    <property type="entry name" value="GLYCOSYLTRANSFERASE"/>
    <property type="match status" value="1"/>
</dbReference>